<dbReference type="SUPFAM" id="SSF51735">
    <property type="entry name" value="NAD(P)-binding Rossmann-fold domains"/>
    <property type="match status" value="1"/>
</dbReference>
<accession>A0A5B9QPP0</accession>
<evidence type="ECO:0000256" key="1">
    <source>
        <dbReference type="ARBA" id="ARBA00006484"/>
    </source>
</evidence>
<dbReference type="Proteomes" id="UP000325286">
    <property type="component" value="Chromosome"/>
</dbReference>
<dbReference type="InterPro" id="IPR036291">
    <property type="entry name" value="NAD(P)-bd_dom_sf"/>
</dbReference>
<dbReference type="Gene3D" id="3.40.50.720">
    <property type="entry name" value="NAD(P)-binding Rossmann-like Domain"/>
    <property type="match status" value="1"/>
</dbReference>
<evidence type="ECO:0000313" key="4">
    <source>
        <dbReference type="EMBL" id="QEG40924.1"/>
    </source>
</evidence>
<dbReference type="RefSeq" id="WP_068140270.1">
    <property type="nucleotide sequence ID" value="NZ_CP042914.1"/>
</dbReference>
<gene>
    <name evidence="4" type="primary">fabG_2</name>
    <name evidence="4" type="ORF">UC8_29420</name>
</gene>
<dbReference type="GO" id="GO:0004316">
    <property type="term" value="F:3-oxoacyl-[acyl-carrier-protein] reductase (NADPH) activity"/>
    <property type="evidence" value="ECO:0007669"/>
    <property type="project" value="UniProtKB-EC"/>
</dbReference>
<dbReference type="InterPro" id="IPR020904">
    <property type="entry name" value="Sc_DH/Rdtase_CS"/>
</dbReference>
<dbReference type="NCBIfam" id="NF006120">
    <property type="entry name" value="PRK08264.1-6"/>
    <property type="match status" value="1"/>
</dbReference>
<dbReference type="OrthoDB" id="7593130at2"/>
<dbReference type="PRINTS" id="PR00081">
    <property type="entry name" value="GDHRDH"/>
</dbReference>
<sequence>MAFDVQNKTVLVTGANRGIGKVILEEALRRGAKKVYAAVRNVDSAADLVVAHGDRVVPLRLDLEDPASITAAAEEADDVDLVVNNAGVLKTAGALAAEAVETLQYEMNVNVYGLLRVAQAFAPGLKARGGGALVQLNSVASVRSFSDFATYAASKAASYSLTQALQASLGEQGTQVVSVHPGPIQTDMGADAGFHDNAAPPELVATAIFDALVESRFHVWPDPMAEQVAGAYQPFAEQVIEAEQQEKAV</sequence>
<comment type="similarity">
    <text evidence="1 3">Belongs to the short-chain dehydrogenases/reductases (SDR) family.</text>
</comment>
<dbReference type="AlphaFoldDB" id="A0A5B9QPP0"/>
<evidence type="ECO:0000256" key="3">
    <source>
        <dbReference type="RuleBase" id="RU000363"/>
    </source>
</evidence>
<dbReference type="InterPro" id="IPR002347">
    <property type="entry name" value="SDR_fam"/>
</dbReference>
<protein>
    <submittedName>
        <fullName evidence="4">3-oxoacyl-[acyl-carrier-protein] reductase FabG</fullName>
        <ecNumber evidence="4">1.1.1.100</ecNumber>
    </submittedName>
</protein>
<dbReference type="EC" id="1.1.1.100" evidence="4"/>
<name>A0A5B9QPP0_9BACT</name>
<evidence type="ECO:0000313" key="5">
    <source>
        <dbReference type="Proteomes" id="UP000325286"/>
    </source>
</evidence>
<dbReference type="EMBL" id="CP042914">
    <property type="protein sequence ID" value="QEG40924.1"/>
    <property type="molecule type" value="Genomic_DNA"/>
</dbReference>
<proteinExistence type="inferred from homology"/>
<keyword evidence="2 4" id="KW-0560">Oxidoreductase</keyword>
<reference evidence="4 5" key="1">
    <citation type="submission" date="2019-08" db="EMBL/GenBank/DDBJ databases">
        <title>Deep-cultivation of Planctomycetes and their phenomic and genomic characterization uncovers novel biology.</title>
        <authorList>
            <person name="Wiegand S."/>
            <person name="Jogler M."/>
            <person name="Boedeker C."/>
            <person name="Pinto D."/>
            <person name="Vollmers J."/>
            <person name="Rivas-Marin E."/>
            <person name="Kohn T."/>
            <person name="Peeters S.H."/>
            <person name="Heuer A."/>
            <person name="Rast P."/>
            <person name="Oberbeckmann S."/>
            <person name="Bunk B."/>
            <person name="Jeske O."/>
            <person name="Meyerdierks A."/>
            <person name="Storesund J.E."/>
            <person name="Kallscheuer N."/>
            <person name="Luecker S."/>
            <person name="Lage O.M."/>
            <person name="Pohl T."/>
            <person name="Merkel B.J."/>
            <person name="Hornburger P."/>
            <person name="Mueller R.-W."/>
            <person name="Bruemmer F."/>
            <person name="Labrenz M."/>
            <person name="Spormann A.M."/>
            <person name="Op den Camp H."/>
            <person name="Overmann J."/>
            <person name="Amann R."/>
            <person name="Jetten M.S.M."/>
            <person name="Mascher T."/>
            <person name="Medema M.H."/>
            <person name="Devos D.P."/>
            <person name="Kaster A.-K."/>
            <person name="Ovreas L."/>
            <person name="Rohde M."/>
            <person name="Galperin M.Y."/>
            <person name="Jogler C."/>
        </authorList>
    </citation>
    <scope>NUCLEOTIDE SEQUENCE [LARGE SCALE GENOMIC DNA]</scope>
    <source>
        <strain evidence="4 5">UC8</strain>
    </source>
</reference>
<dbReference type="PANTHER" id="PTHR44169">
    <property type="entry name" value="NADPH-DEPENDENT 1-ACYLDIHYDROXYACETONE PHOSPHATE REDUCTASE"/>
    <property type="match status" value="1"/>
</dbReference>
<dbReference type="PROSITE" id="PS00061">
    <property type="entry name" value="ADH_SHORT"/>
    <property type="match status" value="1"/>
</dbReference>
<keyword evidence="5" id="KW-1185">Reference proteome</keyword>
<dbReference type="Pfam" id="PF00106">
    <property type="entry name" value="adh_short"/>
    <property type="match status" value="1"/>
</dbReference>
<evidence type="ECO:0000256" key="2">
    <source>
        <dbReference type="ARBA" id="ARBA00023002"/>
    </source>
</evidence>
<dbReference type="PRINTS" id="PR00080">
    <property type="entry name" value="SDRFAMILY"/>
</dbReference>
<dbReference type="KEGG" id="rul:UC8_29420"/>
<organism evidence="4 5">
    <name type="scientific">Roseimaritima ulvae</name>
    <dbReference type="NCBI Taxonomy" id="980254"/>
    <lineage>
        <taxon>Bacteria</taxon>
        <taxon>Pseudomonadati</taxon>
        <taxon>Planctomycetota</taxon>
        <taxon>Planctomycetia</taxon>
        <taxon>Pirellulales</taxon>
        <taxon>Pirellulaceae</taxon>
        <taxon>Roseimaritima</taxon>
    </lineage>
</organism>
<dbReference type="PANTHER" id="PTHR44169:SF6">
    <property type="entry name" value="NADPH-DEPENDENT 1-ACYLDIHYDROXYACETONE PHOSPHATE REDUCTASE"/>
    <property type="match status" value="1"/>
</dbReference>